<protein>
    <submittedName>
        <fullName evidence="2">N-acetyltransferase</fullName>
    </submittedName>
</protein>
<dbReference type="AlphaFoldDB" id="A0A2S9J6K8"/>
<comment type="caution">
    <text evidence="2">The sequence shown here is derived from an EMBL/GenBank/DDBJ whole genome shotgun (WGS) entry which is preliminary data.</text>
</comment>
<keyword evidence="3" id="KW-1185">Reference proteome</keyword>
<proteinExistence type="predicted"/>
<dbReference type="GO" id="GO:0016747">
    <property type="term" value="F:acyltransferase activity, transferring groups other than amino-acyl groups"/>
    <property type="evidence" value="ECO:0007669"/>
    <property type="project" value="InterPro"/>
</dbReference>
<evidence type="ECO:0000313" key="2">
    <source>
        <dbReference type="EMBL" id="PRD48387.1"/>
    </source>
</evidence>
<evidence type="ECO:0000313" key="3">
    <source>
        <dbReference type="Proteomes" id="UP000239711"/>
    </source>
</evidence>
<evidence type="ECO:0000259" key="1">
    <source>
        <dbReference type="Pfam" id="PF13302"/>
    </source>
</evidence>
<dbReference type="PANTHER" id="PTHR43792:SF1">
    <property type="entry name" value="N-ACETYLTRANSFERASE DOMAIN-CONTAINING PROTEIN"/>
    <property type="match status" value="1"/>
</dbReference>
<reference evidence="2 3" key="1">
    <citation type="submission" date="2018-02" db="EMBL/GenBank/DDBJ databases">
        <title>The draft genome of Sphingobacterium sp. 5JN-11.</title>
        <authorList>
            <person name="Liu L."/>
            <person name="Li L."/>
            <person name="Liang L."/>
            <person name="Zhang X."/>
            <person name="Wang T."/>
        </authorList>
    </citation>
    <scope>NUCLEOTIDE SEQUENCE [LARGE SCALE GENOMIC DNA]</scope>
    <source>
        <strain evidence="2 3">5JN-11</strain>
    </source>
</reference>
<dbReference type="RefSeq" id="WP_105715707.1">
    <property type="nucleotide sequence ID" value="NZ_PVBQ01000003.1"/>
</dbReference>
<dbReference type="InterPro" id="IPR016181">
    <property type="entry name" value="Acyl_CoA_acyltransferase"/>
</dbReference>
<dbReference type="SUPFAM" id="SSF55729">
    <property type="entry name" value="Acyl-CoA N-acyltransferases (Nat)"/>
    <property type="match status" value="1"/>
</dbReference>
<dbReference type="Gene3D" id="3.40.630.30">
    <property type="match status" value="1"/>
</dbReference>
<dbReference type="InterPro" id="IPR000182">
    <property type="entry name" value="GNAT_dom"/>
</dbReference>
<dbReference type="InterPro" id="IPR051531">
    <property type="entry name" value="N-acetyltransferase"/>
</dbReference>
<name>A0A2S9J6K8_9SPHI</name>
<keyword evidence="2" id="KW-0808">Transferase</keyword>
<feature type="domain" description="N-acetyltransferase" evidence="1">
    <location>
        <begin position="2"/>
        <end position="140"/>
    </location>
</feature>
<accession>A0A2S9J6K8</accession>
<dbReference type="EMBL" id="PVBQ01000003">
    <property type="protein sequence ID" value="PRD48387.1"/>
    <property type="molecule type" value="Genomic_DNA"/>
</dbReference>
<sequence>MLQLVKYKWEDFHEYCILVADDHVMKYITGKGMSEEQAREKFASIMQINEEDDLLGYFKVLDDAAGFIGDCKLVRYKYDGAVLEIGYLLQQTFWKRGFGTKICEALLGQAEKIAPYKDVIGIIDPDNIASRRLLEKFGFESYFVGEEGGVSTEKLIFRR</sequence>
<dbReference type="PANTHER" id="PTHR43792">
    <property type="entry name" value="GNAT FAMILY, PUTATIVE (AFU_ORTHOLOGUE AFUA_3G00765)-RELATED-RELATED"/>
    <property type="match status" value="1"/>
</dbReference>
<organism evidence="2 3">
    <name type="scientific">Sphingobacterium haloxyli</name>
    <dbReference type="NCBI Taxonomy" id="2100533"/>
    <lineage>
        <taxon>Bacteria</taxon>
        <taxon>Pseudomonadati</taxon>
        <taxon>Bacteroidota</taxon>
        <taxon>Sphingobacteriia</taxon>
        <taxon>Sphingobacteriales</taxon>
        <taxon>Sphingobacteriaceae</taxon>
        <taxon>Sphingobacterium</taxon>
    </lineage>
</organism>
<dbReference type="Pfam" id="PF13302">
    <property type="entry name" value="Acetyltransf_3"/>
    <property type="match status" value="1"/>
</dbReference>
<dbReference type="OrthoDB" id="9788916at2"/>
<dbReference type="Proteomes" id="UP000239711">
    <property type="component" value="Unassembled WGS sequence"/>
</dbReference>
<gene>
    <name evidence="2" type="ORF">C5745_04070</name>
</gene>